<accession>A0ABQ1WRX4</accession>
<keyword evidence="1" id="KW-0732">Signal</keyword>
<protein>
    <submittedName>
        <fullName evidence="2">Uncharacterized protein</fullName>
    </submittedName>
</protein>
<name>A0ABQ1WRX4_9BACT</name>
<feature type="signal peptide" evidence="1">
    <location>
        <begin position="1"/>
        <end position="23"/>
    </location>
</feature>
<dbReference type="Proteomes" id="UP000601361">
    <property type="component" value="Unassembled WGS sequence"/>
</dbReference>
<sequence>MPPKLARVSITACISGAMVGAHAGLGPVGFICRGPAAAGSAVAEAVLIESVAVADALVASVV</sequence>
<proteinExistence type="predicted"/>
<keyword evidence="3" id="KW-1185">Reference proteome</keyword>
<evidence type="ECO:0000256" key="1">
    <source>
        <dbReference type="SAM" id="SignalP"/>
    </source>
</evidence>
<evidence type="ECO:0000313" key="2">
    <source>
        <dbReference type="EMBL" id="GGG38720.1"/>
    </source>
</evidence>
<feature type="chain" id="PRO_5046813883" evidence="1">
    <location>
        <begin position="24"/>
        <end position="62"/>
    </location>
</feature>
<gene>
    <name evidence="2" type="ORF">GCM10011378_13750</name>
</gene>
<dbReference type="EMBL" id="BMGS01000003">
    <property type="protein sequence ID" value="GGG38720.1"/>
    <property type="molecule type" value="Genomic_DNA"/>
</dbReference>
<evidence type="ECO:0000313" key="3">
    <source>
        <dbReference type="Proteomes" id="UP000601361"/>
    </source>
</evidence>
<comment type="caution">
    <text evidence="2">The sequence shown here is derived from an EMBL/GenBank/DDBJ whole genome shotgun (WGS) entry which is preliminary data.</text>
</comment>
<organism evidence="2 3">
    <name type="scientific">Hymenobacter glacieicola</name>
    <dbReference type="NCBI Taxonomy" id="1562124"/>
    <lineage>
        <taxon>Bacteria</taxon>
        <taxon>Pseudomonadati</taxon>
        <taxon>Bacteroidota</taxon>
        <taxon>Cytophagia</taxon>
        <taxon>Cytophagales</taxon>
        <taxon>Hymenobacteraceae</taxon>
        <taxon>Hymenobacter</taxon>
    </lineage>
</organism>
<reference evidence="3" key="1">
    <citation type="journal article" date="2019" name="Int. J. Syst. Evol. Microbiol.">
        <title>The Global Catalogue of Microorganisms (GCM) 10K type strain sequencing project: providing services to taxonomists for standard genome sequencing and annotation.</title>
        <authorList>
            <consortium name="The Broad Institute Genomics Platform"/>
            <consortium name="The Broad Institute Genome Sequencing Center for Infectious Disease"/>
            <person name="Wu L."/>
            <person name="Ma J."/>
        </authorList>
    </citation>
    <scope>NUCLEOTIDE SEQUENCE [LARGE SCALE GENOMIC DNA]</scope>
    <source>
        <strain evidence="3">CGMCC 1.12990</strain>
    </source>
</reference>